<name>A0A0K2UTL8_LEPSM</name>
<dbReference type="AlphaFoldDB" id="A0A0K2UTL8"/>
<reference evidence="1" key="1">
    <citation type="submission" date="2014-05" db="EMBL/GenBank/DDBJ databases">
        <authorList>
            <person name="Chronopoulou M."/>
        </authorList>
    </citation>
    <scope>NUCLEOTIDE SEQUENCE</scope>
    <source>
        <tissue evidence="1">Whole organism</tissue>
    </source>
</reference>
<proteinExistence type="predicted"/>
<sequence>MVYDISINMDIIAQILLEVGIEADEVISYSKLWNYEEIVIEIKNVQKMTEKKTVL</sequence>
<protein>
    <submittedName>
        <fullName evidence="1">Uncharacterized protein</fullName>
    </submittedName>
</protein>
<evidence type="ECO:0000313" key="1">
    <source>
        <dbReference type="EMBL" id="CDW41613.1"/>
    </source>
</evidence>
<accession>A0A0K2UTL8</accession>
<organism evidence="1">
    <name type="scientific">Lepeophtheirus salmonis</name>
    <name type="common">Salmon louse</name>
    <name type="synonym">Caligus salmonis</name>
    <dbReference type="NCBI Taxonomy" id="72036"/>
    <lineage>
        <taxon>Eukaryota</taxon>
        <taxon>Metazoa</taxon>
        <taxon>Ecdysozoa</taxon>
        <taxon>Arthropoda</taxon>
        <taxon>Crustacea</taxon>
        <taxon>Multicrustacea</taxon>
        <taxon>Hexanauplia</taxon>
        <taxon>Copepoda</taxon>
        <taxon>Siphonostomatoida</taxon>
        <taxon>Caligidae</taxon>
        <taxon>Lepeophtheirus</taxon>
    </lineage>
</organism>
<dbReference type="EMBL" id="HACA01024252">
    <property type="protein sequence ID" value="CDW41613.1"/>
    <property type="molecule type" value="Transcribed_RNA"/>
</dbReference>